<evidence type="ECO:0000259" key="1">
    <source>
        <dbReference type="Pfam" id="PF13456"/>
    </source>
</evidence>
<name>A0ABR0PB37_GOSAR</name>
<dbReference type="PANTHER" id="PTHR47723">
    <property type="entry name" value="OS05G0353850 PROTEIN"/>
    <property type="match status" value="1"/>
</dbReference>
<evidence type="ECO:0000313" key="2">
    <source>
        <dbReference type="EMBL" id="KAK5818448.1"/>
    </source>
</evidence>
<dbReference type="InterPro" id="IPR002156">
    <property type="entry name" value="RNaseH_domain"/>
</dbReference>
<dbReference type="InterPro" id="IPR044730">
    <property type="entry name" value="RNase_H-like_dom_plant"/>
</dbReference>
<dbReference type="EMBL" id="JARKNE010000007">
    <property type="protein sequence ID" value="KAK5818448.1"/>
    <property type="molecule type" value="Genomic_DNA"/>
</dbReference>
<dbReference type="CDD" id="cd06222">
    <property type="entry name" value="RNase_H_like"/>
    <property type="match status" value="1"/>
</dbReference>
<dbReference type="Proteomes" id="UP001358586">
    <property type="component" value="Chromosome 7"/>
</dbReference>
<organism evidence="2 3">
    <name type="scientific">Gossypium arboreum</name>
    <name type="common">Tree cotton</name>
    <name type="synonym">Gossypium nanking</name>
    <dbReference type="NCBI Taxonomy" id="29729"/>
    <lineage>
        <taxon>Eukaryota</taxon>
        <taxon>Viridiplantae</taxon>
        <taxon>Streptophyta</taxon>
        <taxon>Embryophyta</taxon>
        <taxon>Tracheophyta</taxon>
        <taxon>Spermatophyta</taxon>
        <taxon>Magnoliopsida</taxon>
        <taxon>eudicotyledons</taxon>
        <taxon>Gunneridae</taxon>
        <taxon>Pentapetalae</taxon>
        <taxon>rosids</taxon>
        <taxon>malvids</taxon>
        <taxon>Malvales</taxon>
        <taxon>Malvaceae</taxon>
        <taxon>Malvoideae</taxon>
        <taxon>Gossypium</taxon>
    </lineage>
</organism>
<dbReference type="SUPFAM" id="SSF53098">
    <property type="entry name" value="Ribonuclease H-like"/>
    <property type="match status" value="1"/>
</dbReference>
<dbReference type="InterPro" id="IPR036397">
    <property type="entry name" value="RNaseH_sf"/>
</dbReference>
<dbReference type="InterPro" id="IPR012337">
    <property type="entry name" value="RNaseH-like_sf"/>
</dbReference>
<protein>
    <recommendedName>
        <fullName evidence="1">RNase H type-1 domain-containing protein</fullName>
    </recommendedName>
</protein>
<gene>
    <name evidence="2" type="ORF">PVK06_023385</name>
</gene>
<reference evidence="2 3" key="1">
    <citation type="submission" date="2023-03" db="EMBL/GenBank/DDBJ databases">
        <title>WGS of Gossypium arboreum.</title>
        <authorList>
            <person name="Yu D."/>
        </authorList>
    </citation>
    <scope>NUCLEOTIDE SEQUENCE [LARGE SCALE GENOMIC DNA]</scope>
    <source>
        <tissue evidence="2">Leaf</tissue>
    </source>
</reference>
<dbReference type="Gene3D" id="3.30.420.10">
    <property type="entry name" value="Ribonuclease H-like superfamily/Ribonuclease H"/>
    <property type="match status" value="1"/>
</dbReference>
<dbReference type="Pfam" id="PF13456">
    <property type="entry name" value="RVT_3"/>
    <property type="match status" value="1"/>
</dbReference>
<proteinExistence type="predicted"/>
<keyword evidence="3" id="KW-1185">Reference proteome</keyword>
<feature type="domain" description="RNase H type-1" evidence="1">
    <location>
        <begin position="61"/>
        <end position="131"/>
    </location>
</feature>
<dbReference type="PANTHER" id="PTHR47723:SF19">
    <property type="entry name" value="POLYNUCLEOTIDYL TRANSFERASE, RIBONUCLEASE H-LIKE SUPERFAMILY PROTEIN"/>
    <property type="match status" value="1"/>
</dbReference>
<dbReference type="InterPro" id="IPR053151">
    <property type="entry name" value="RNase_H-like"/>
</dbReference>
<evidence type="ECO:0000313" key="3">
    <source>
        <dbReference type="Proteomes" id="UP001358586"/>
    </source>
</evidence>
<accession>A0ABR0PB37</accession>
<comment type="caution">
    <text evidence="2">The sequence shown here is derived from an EMBL/GenBank/DDBJ whole genome shotgun (WGS) entry which is preliminary data.</text>
</comment>
<sequence length="131" mass="14583">MPSVIVPMQRMCKLSWSAAEVVKISSCWARYYETRMTTNKRNNHRLIPENTSDNSWIFNSTDGAVARDSGYAATGGVARDHEGNWIVGFSRFLGVCSLFEAEAWGILDGILILLNMGFGKFSILSDNLEVV</sequence>